<keyword evidence="1" id="KW-0472">Membrane</keyword>
<name>A0A8C4QK22_EPTBU</name>
<dbReference type="AlphaFoldDB" id="A0A8C4QK22"/>
<proteinExistence type="predicted"/>
<reference evidence="2" key="1">
    <citation type="submission" date="2025-08" db="UniProtKB">
        <authorList>
            <consortium name="Ensembl"/>
        </authorList>
    </citation>
    <scope>IDENTIFICATION</scope>
</reference>
<organism evidence="2 3">
    <name type="scientific">Eptatretus burgeri</name>
    <name type="common">Inshore hagfish</name>
    <dbReference type="NCBI Taxonomy" id="7764"/>
    <lineage>
        <taxon>Eukaryota</taxon>
        <taxon>Metazoa</taxon>
        <taxon>Chordata</taxon>
        <taxon>Craniata</taxon>
        <taxon>Vertebrata</taxon>
        <taxon>Cyclostomata</taxon>
        <taxon>Myxini</taxon>
        <taxon>Myxiniformes</taxon>
        <taxon>Myxinidae</taxon>
        <taxon>Eptatretinae</taxon>
        <taxon>Eptatretus</taxon>
    </lineage>
</organism>
<evidence type="ECO:0000256" key="1">
    <source>
        <dbReference type="SAM" id="Phobius"/>
    </source>
</evidence>
<reference evidence="2" key="2">
    <citation type="submission" date="2025-09" db="UniProtKB">
        <authorList>
            <consortium name="Ensembl"/>
        </authorList>
    </citation>
    <scope>IDENTIFICATION</scope>
</reference>
<accession>A0A8C4QK22</accession>
<evidence type="ECO:0000313" key="3">
    <source>
        <dbReference type="Proteomes" id="UP000694388"/>
    </source>
</evidence>
<protein>
    <submittedName>
        <fullName evidence="2">Uncharacterized protein</fullName>
    </submittedName>
</protein>
<keyword evidence="1" id="KW-1133">Transmembrane helix</keyword>
<keyword evidence="3" id="KW-1185">Reference proteome</keyword>
<dbReference type="Ensembl" id="ENSEBUT00000017212.1">
    <property type="protein sequence ID" value="ENSEBUP00000016636.1"/>
    <property type="gene ID" value="ENSEBUG00000010440.1"/>
</dbReference>
<dbReference type="Proteomes" id="UP000694388">
    <property type="component" value="Unplaced"/>
</dbReference>
<sequence>MLNFLRLVDMLYSGHSMQFCALPGKQASSQLTGRRALLSLSGKGRVIARTATTTVGPIRRYLSEGEILCSFNATVEWPYFIHLRCLLFSWISMSRQLVCLLPIFDFCSATRRPPIRGAAHGNYVSPLLSQRVTEMYARPRLTHRELPRANTAPVAKRRSVPIWVRVIIAVTLLIFILLVYGAMEENFEIPSEIIGSKGDQHLDRV</sequence>
<feature type="transmembrane region" description="Helical" evidence="1">
    <location>
        <begin position="162"/>
        <end position="183"/>
    </location>
</feature>
<keyword evidence="1" id="KW-0812">Transmembrane</keyword>
<evidence type="ECO:0000313" key="2">
    <source>
        <dbReference type="Ensembl" id="ENSEBUP00000016636.1"/>
    </source>
</evidence>